<organism evidence="1 2">
    <name type="scientific">Acanthoscelides obtectus</name>
    <name type="common">Bean weevil</name>
    <name type="synonym">Bruchus obtectus</name>
    <dbReference type="NCBI Taxonomy" id="200917"/>
    <lineage>
        <taxon>Eukaryota</taxon>
        <taxon>Metazoa</taxon>
        <taxon>Ecdysozoa</taxon>
        <taxon>Arthropoda</taxon>
        <taxon>Hexapoda</taxon>
        <taxon>Insecta</taxon>
        <taxon>Pterygota</taxon>
        <taxon>Neoptera</taxon>
        <taxon>Endopterygota</taxon>
        <taxon>Coleoptera</taxon>
        <taxon>Polyphaga</taxon>
        <taxon>Cucujiformia</taxon>
        <taxon>Chrysomeloidea</taxon>
        <taxon>Chrysomelidae</taxon>
        <taxon>Bruchinae</taxon>
        <taxon>Bruchini</taxon>
        <taxon>Acanthoscelides</taxon>
    </lineage>
</organism>
<name>A0A9P0LKJ3_ACAOB</name>
<accession>A0A9P0LKJ3</accession>
<evidence type="ECO:0000313" key="1">
    <source>
        <dbReference type="EMBL" id="CAH1995354.1"/>
    </source>
</evidence>
<gene>
    <name evidence="1" type="ORF">ACAOBT_LOCUS22555</name>
</gene>
<proteinExistence type="predicted"/>
<dbReference type="OrthoDB" id="7765140at2759"/>
<protein>
    <submittedName>
        <fullName evidence="1">Uncharacterized protein</fullName>
    </submittedName>
</protein>
<comment type="caution">
    <text evidence="1">The sequence shown here is derived from an EMBL/GenBank/DDBJ whole genome shotgun (WGS) entry which is preliminary data.</text>
</comment>
<dbReference type="Proteomes" id="UP001152888">
    <property type="component" value="Unassembled WGS sequence"/>
</dbReference>
<evidence type="ECO:0000313" key="2">
    <source>
        <dbReference type="Proteomes" id="UP001152888"/>
    </source>
</evidence>
<reference evidence="1" key="1">
    <citation type="submission" date="2022-03" db="EMBL/GenBank/DDBJ databases">
        <authorList>
            <person name="Sayadi A."/>
        </authorList>
    </citation>
    <scope>NUCLEOTIDE SEQUENCE</scope>
</reference>
<dbReference type="EMBL" id="CAKOFQ010007224">
    <property type="protein sequence ID" value="CAH1995354.1"/>
    <property type="molecule type" value="Genomic_DNA"/>
</dbReference>
<sequence length="166" mass="18769">MRLHHPLSTFLEGAVEPPPPVNFVQGDTLTQSVVPPPSGLADPLFPPVARLTKESAPGSRYQLGRLQEPSLLESIRLYLAYLHDKPTDVCISGKTRASIRLRLATEGLSARREELLNLYRQFYLSYGLSEADVDSDLNALRNLTQTERMAYLQRARETQYKYTRPI</sequence>
<dbReference type="AlphaFoldDB" id="A0A9P0LKJ3"/>
<keyword evidence="2" id="KW-1185">Reference proteome</keyword>